<keyword evidence="2" id="KW-1003">Cell membrane</keyword>
<comment type="subcellular location">
    <subcellularLocation>
        <location evidence="1">Cell membrane</location>
        <topology evidence="1">Multi-pass membrane protein</topology>
    </subcellularLocation>
</comment>
<dbReference type="GO" id="GO:0005886">
    <property type="term" value="C:plasma membrane"/>
    <property type="evidence" value="ECO:0007669"/>
    <property type="project" value="UniProtKB-SubCell"/>
</dbReference>
<gene>
    <name evidence="7" type="ORF">GT755_04065</name>
</gene>
<dbReference type="PANTHER" id="PTHR23513">
    <property type="entry name" value="INTEGRAL MEMBRANE EFFLUX PROTEIN-RELATED"/>
    <property type="match status" value="1"/>
</dbReference>
<evidence type="ECO:0000256" key="4">
    <source>
        <dbReference type="ARBA" id="ARBA00022989"/>
    </source>
</evidence>
<keyword evidence="3 6" id="KW-0812">Transmembrane</keyword>
<keyword evidence="4 6" id="KW-1133">Transmembrane helix</keyword>
<evidence type="ECO:0000256" key="1">
    <source>
        <dbReference type="ARBA" id="ARBA00004651"/>
    </source>
</evidence>
<feature type="transmembrane region" description="Helical" evidence="6">
    <location>
        <begin position="83"/>
        <end position="101"/>
    </location>
</feature>
<comment type="caution">
    <text evidence="7">The sequence shown here is derived from an EMBL/GenBank/DDBJ whole genome shotgun (WGS) entry which is preliminary data.</text>
</comment>
<feature type="transmembrane region" description="Helical" evidence="6">
    <location>
        <begin position="300"/>
        <end position="320"/>
    </location>
</feature>
<name>A0A7C9JQU6_9ACTN</name>
<dbReference type="InterPro" id="IPR011701">
    <property type="entry name" value="MFS"/>
</dbReference>
<feature type="transmembrane region" description="Helical" evidence="6">
    <location>
        <begin position="332"/>
        <end position="352"/>
    </location>
</feature>
<feature type="transmembrane region" description="Helical" evidence="6">
    <location>
        <begin position="358"/>
        <end position="377"/>
    </location>
</feature>
<dbReference type="CDD" id="cd06173">
    <property type="entry name" value="MFS_MefA_like"/>
    <property type="match status" value="1"/>
</dbReference>
<evidence type="ECO:0000256" key="6">
    <source>
        <dbReference type="SAM" id="Phobius"/>
    </source>
</evidence>
<evidence type="ECO:0000313" key="8">
    <source>
        <dbReference type="Proteomes" id="UP000479526"/>
    </source>
</evidence>
<keyword evidence="5 6" id="KW-0472">Membrane</keyword>
<dbReference type="Proteomes" id="UP000479526">
    <property type="component" value="Unassembled WGS sequence"/>
</dbReference>
<feature type="transmembrane region" description="Helical" evidence="6">
    <location>
        <begin position="423"/>
        <end position="442"/>
    </location>
</feature>
<organism evidence="7 8">
    <name type="scientific">Herbidospora solisilvae</name>
    <dbReference type="NCBI Taxonomy" id="2696284"/>
    <lineage>
        <taxon>Bacteria</taxon>
        <taxon>Bacillati</taxon>
        <taxon>Actinomycetota</taxon>
        <taxon>Actinomycetes</taxon>
        <taxon>Streptosporangiales</taxon>
        <taxon>Streptosporangiaceae</taxon>
        <taxon>Herbidospora</taxon>
    </lineage>
</organism>
<protein>
    <submittedName>
        <fullName evidence="7">MFS transporter</fullName>
    </submittedName>
</protein>
<evidence type="ECO:0000256" key="3">
    <source>
        <dbReference type="ARBA" id="ARBA00022692"/>
    </source>
</evidence>
<dbReference type="PANTHER" id="PTHR23513:SF6">
    <property type="entry name" value="MAJOR FACILITATOR SUPERFAMILY ASSOCIATED DOMAIN-CONTAINING PROTEIN"/>
    <property type="match status" value="1"/>
</dbReference>
<evidence type="ECO:0000313" key="7">
    <source>
        <dbReference type="EMBL" id="NAS20859.1"/>
    </source>
</evidence>
<dbReference type="AlphaFoldDB" id="A0A7C9JQU6"/>
<dbReference type="EMBL" id="WXEW01000001">
    <property type="protein sequence ID" value="NAS20859.1"/>
    <property type="molecule type" value="Genomic_DNA"/>
</dbReference>
<dbReference type="Pfam" id="PF07690">
    <property type="entry name" value="MFS_1"/>
    <property type="match status" value="1"/>
</dbReference>
<dbReference type="InterPro" id="IPR036259">
    <property type="entry name" value="MFS_trans_sf"/>
</dbReference>
<proteinExistence type="predicted"/>
<feature type="transmembrane region" description="Helical" evidence="6">
    <location>
        <begin position="398"/>
        <end position="417"/>
    </location>
</feature>
<evidence type="ECO:0000256" key="2">
    <source>
        <dbReference type="ARBA" id="ARBA00022475"/>
    </source>
</evidence>
<dbReference type="Gene3D" id="1.20.1250.20">
    <property type="entry name" value="MFS general substrate transporter like domains"/>
    <property type="match status" value="1"/>
</dbReference>
<accession>A0A7C9JQU6</accession>
<feature type="transmembrane region" description="Helical" evidence="6">
    <location>
        <begin position="205"/>
        <end position="225"/>
    </location>
</feature>
<feature type="transmembrane region" description="Helical" evidence="6">
    <location>
        <begin position="272"/>
        <end position="294"/>
    </location>
</feature>
<dbReference type="RefSeq" id="WP_161478311.1">
    <property type="nucleotide sequence ID" value="NZ_WXEW01000001.1"/>
</dbReference>
<evidence type="ECO:0000256" key="5">
    <source>
        <dbReference type="ARBA" id="ARBA00023136"/>
    </source>
</evidence>
<sequence length="456" mass="49458">MCFRLPIVRTAAKESFLNSPASGPPTTKRQRAKLRKRTIRLRRQRSHFLRAVASIATSSIGSRTLGIIYPLLAVAMGASPMEVGLVTFALTVPGLLFYMPAGVLADRLNPRSIMLFTEITRGVAVLSVLVPACVYKVTIYHLVLVAFLEGALGVVYSLADTALLSKLIPDENMTKRLAASETGVHFAVLAGRPLGGLLFQLGAPVALFANAMLFLCSGLFLSAIADLRKRRRRADSARHRQREDVRWSVRRFLAETRIGVTELKRHQFMRNAVFATTTTNFAINTVIVIFLAGSADVPPYLVGIVLAGGGIGGAIGSNLARFKVVQKYTRPGTTALLVQMWIWVFALCITTLTEPMYYGLATLVTGCAGSLMNVSIRTYELRNVERDKLARVVSVHRLASHAAVCLAAPLGGWLATIGSGRNATGFIFAFAVVMAIGASVMMPRWRGVPEVLSSPR</sequence>
<feature type="transmembrane region" description="Helical" evidence="6">
    <location>
        <begin position="48"/>
        <end position="71"/>
    </location>
</feature>
<keyword evidence="8" id="KW-1185">Reference proteome</keyword>
<dbReference type="GO" id="GO:0022857">
    <property type="term" value="F:transmembrane transporter activity"/>
    <property type="evidence" value="ECO:0007669"/>
    <property type="project" value="InterPro"/>
</dbReference>
<reference evidence="7 8" key="1">
    <citation type="submission" date="2020-01" db="EMBL/GenBank/DDBJ databases">
        <title>Herbidospora sp. NEAU-GS84 nov., a novel actinomycete isolated from soil.</title>
        <authorList>
            <person name="Han L."/>
        </authorList>
    </citation>
    <scope>NUCLEOTIDE SEQUENCE [LARGE SCALE GENOMIC DNA]</scope>
    <source>
        <strain evidence="7 8">NEAU-GS84</strain>
    </source>
</reference>
<dbReference type="SUPFAM" id="SSF103473">
    <property type="entry name" value="MFS general substrate transporter"/>
    <property type="match status" value="1"/>
</dbReference>